<keyword evidence="4" id="KW-1185">Reference proteome</keyword>
<dbReference type="Proteomes" id="UP000005240">
    <property type="component" value="Unassembled WGS sequence"/>
</dbReference>
<accession>A0A180FYK6</accession>
<proteinExistence type="predicted"/>
<evidence type="ECO:0000313" key="4">
    <source>
        <dbReference type="Proteomes" id="UP000005240"/>
    </source>
</evidence>
<sequence>MDDPLAVSLGVGGCASNLVEAHETRDEAWPTVRVDPDPPSQKTSSGISLISLFRSVRSILCHCSPTQHIIINIQMTPVQGISWSSDGVNGGPPSMTILIDWMSTGDNYQRWHGLGSQAAKRAMSQEILRELAVYGINNRKATEICLWIFFLEQSYKEAAAFRRASVGSQWGIDPTGRRVSVE</sequence>
<dbReference type="EnsemblFungi" id="PTTG_30658-t43_1">
    <property type="protein sequence ID" value="PTTG_30658-t43_1-p1"/>
    <property type="gene ID" value="PTTG_30658"/>
</dbReference>
<gene>
    <name evidence="2" type="ORF">PTTG_30658</name>
</gene>
<evidence type="ECO:0000313" key="2">
    <source>
        <dbReference type="EMBL" id="OAV85259.1"/>
    </source>
</evidence>
<dbReference type="AlphaFoldDB" id="A0A180FYK6"/>
<dbReference type="OrthoDB" id="168171at2759"/>
<reference evidence="3 4" key="3">
    <citation type="journal article" date="2017" name="G3 (Bethesda)">
        <title>Comparative analysis highlights variable genome content of wheat rusts and divergence of the mating loci.</title>
        <authorList>
            <person name="Cuomo C.A."/>
            <person name="Bakkeren G."/>
            <person name="Khalil H.B."/>
            <person name="Panwar V."/>
            <person name="Joly D."/>
            <person name="Linning R."/>
            <person name="Sakthikumar S."/>
            <person name="Song X."/>
            <person name="Adiconis X."/>
            <person name="Fan L."/>
            <person name="Goldberg J.M."/>
            <person name="Levin J.Z."/>
            <person name="Young S."/>
            <person name="Zeng Q."/>
            <person name="Anikster Y."/>
            <person name="Bruce M."/>
            <person name="Wang M."/>
            <person name="Yin C."/>
            <person name="McCallum B."/>
            <person name="Szabo L.J."/>
            <person name="Hulbert S."/>
            <person name="Chen X."/>
            <person name="Fellers J.P."/>
        </authorList>
    </citation>
    <scope>NUCLEOTIDE SEQUENCE</scope>
    <source>
        <strain evidence="4">Isolate 1-1 / race 1 (BBBD)</strain>
        <strain evidence="3">isolate 1-1 / race 1 (BBBD)</strain>
    </source>
</reference>
<dbReference type="VEuPathDB" id="FungiDB:PTTG_30658"/>
<feature type="region of interest" description="Disordered" evidence="1">
    <location>
        <begin position="25"/>
        <end position="45"/>
    </location>
</feature>
<name>A0A180FYK6_PUCT1</name>
<dbReference type="PANTHER" id="PTHR33324:SF2">
    <property type="entry name" value="MYB_SANT-LIKE DNA-BINDING DOMAIN-CONTAINING PROTEIN"/>
    <property type="match status" value="1"/>
</dbReference>
<reference evidence="3" key="4">
    <citation type="submission" date="2025-05" db="UniProtKB">
        <authorList>
            <consortium name="EnsemblFungi"/>
        </authorList>
    </citation>
    <scope>IDENTIFICATION</scope>
    <source>
        <strain evidence="3">isolate 1-1 / race 1 (BBBD)</strain>
    </source>
</reference>
<dbReference type="EMBL" id="ADAS02005588">
    <property type="protein sequence ID" value="OAV85259.1"/>
    <property type="molecule type" value="Genomic_DNA"/>
</dbReference>
<feature type="non-terminal residue" evidence="2">
    <location>
        <position position="182"/>
    </location>
</feature>
<dbReference type="PANTHER" id="PTHR33324">
    <property type="entry name" value="EXPRESSED PROTEIN"/>
    <property type="match status" value="1"/>
</dbReference>
<reference evidence="2" key="1">
    <citation type="submission" date="2009-11" db="EMBL/GenBank/DDBJ databases">
        <authorList>
            <consortium name="The Broad Institute Genome Sequencing Platform"/>
            <person name="Ward D."/>
            <person name="Feldgarden M."/>
            <person name="Earl A."/>
            <person name="Young S.K."/>
            <person name="Zeng Q."/>
            <person name="Koehrsen M."/>
            <person name="Alvarado L."/>
            <person name="Berlin A."/>
            <person name="Bochicchio J."/>
            <person name="Borenstein D."/>
            <person name="Chapman S.B."/>
            <person name="Chen Z."/>
            <person name="Engels R."/>
            <person name="Freedman E."/>
            <person name="Gellesch M."/>
            <person name="Goldberg J."/>
            <person name="Griggs A."/>
            <person name="Gujja S."/>
            <person name="Heilman E."/>
            <person name="Heiman D."/>
            <person name="Hepburn T."/>
            <person name="Howarth C."/>
            <person name="Jen D."/>
            <person name="Larson L."/>
            <person name="Lewis B."/>
            <person name="Mehta T."/>
            <person name="Park D."/>
            <person name="Pearson M."/>
            <person name="Roberts A."/>
            <person name="Saif S."/>
            <person name="Shea T."/>
            <person name="Shenoy N."/>
            <person name="Sisk P."/>
            <person name="Stolte C."/>
            <person name="Sykes S."/>
            <person name="Thomson T."/>
            <person name="Walk T."/>
            <person name="White J."/>
            <person name="Yandava C."/>
            <person name="Izard J."/>
            <person name="Baranova O.V."/>
            <person name="Blanton J.M."/>
            <person name="Tanner A.C."/>
            <person name="Dewhirst F.E."/>
            <person name="Haas B."/>
            <person name="Nusbaum C."/>
            <person name="Birren B."/>
        </authorList>
    </citation>
    <scope>NUCLEOTIDE SEQUENCE [LARGE SCALE GENOMIC DNA]</scope>
    <source>
        <strain evidence="2">1-1 BBBD Race 1</strain>
    </source>
</reference>
<evidence type="ECO:0000313" key="3">
    <source>
        <dbReference type="EnsemblFungi" id="PTTG_30658-t43_1-p1"/>
    </source>
</evidence>
<protein>
    <submittedName>
        <fullName evidence="2 3">Uncharacterized protein</fullName>
    </submittedName>
</protein>
<reference evidence="2" key="2">
    <citation type="submission" date="2016-05" db="EMBL/GenBank/DDBJ databases">
        <title>Comparative analysis highlights variable genome content of wheat rusts and divergence of the mating loci.</title>
        <authorList>
            <person name="Cuomo C.A."/>
            <person name="Bakkeren G."/>
            <person name="Szabo L."/>
            <person name="Khalil H."/>
            <person name="Joly D."/>
            <person name="Goldberg J."/>
            <person name="Young S."/>
            <person name="Zeng Q."/>
            <person name="Fellers J."/>
        </authorList>
    </citation>
    <scope>NUCLEOTIDE SEQUENCE [LARGE SCALE GENOMIC DNA]</scope>
    <source>
        <strain evidence="2">1-1 BBBD Race 1</strain>
    </source>
</reference>
<evidence type="ECO:0000256" key="1">
    <source>
        <dbReference type="SAM" id="MobiDB-lite"/>
    </source>
</evidence>
<organism evidence="2">
    <name type="scientific">Puccinia triticina (isolate 1-1 / race 1 (BBBD))</name>
    <name type="common">Brown leaf rust fungus</name>
    <dbReference type="NCBI Taxonomy" id="630390"/>
    <lineage>
        <taxon>Eukaryota</taxon>
        <taxon>Fungi</taxon>
        <taxon>Dikarya</taxon>
        <taxon>Basidiomycota</taxon>
        <taxon>Pucciniomycotina</taxon>
        <taxon>Pucciniomycetes</taxon>
        <taxon>Pucciniales</taxon>
        <taxon>Pucciniaceae</taxon>
        <taxon>Puccinia</taxon>
    </lineage>
</organism>